<dbReference type="InterPro" id="IPR037187">
    <property type="entry name" value="DnaK_N"/>
</dbReference>
<feature type="region of interest" description="Disordered" evidence="5">
    <location>
        <begin position="31"/>
        <end position="51"/>
    </location>
</feature>
<dbReference type="Gene3D" id="1.20.120.910">
    <property type="entry name" value="DksA, coiled-coil domain"/>
    <property type="match status" value="1"/>
</dbReference>
<protein>
    <recommendedName>
        <fullName evidence="6">Zinc finger DksA/TraR C4-type domain-containing protein</fullName>
    </recommendedName>
</protein>
<accession>A0A254TF22</accession>
<dbReference type="RefSeq" id="WP_088708096.1">
    <property type="nucleotide sequence ID" value="NZ_LSTO01000001.1"/>
</dbReference>
<dbReference type="AlphaFoldDB" id="A0A254TF22"/>
<dbReference type="OrthoDB" id="9811543at2"/>
<comment type="caution">
    <text evidence="7">The sequence shown here is derived from an EMBL/GenBank/DDBJ whole genome shotgun (WGS) entry which is preliminary data.</text>
</comment>
<proteinExistence type="predicted"/>
<keyword evidence="2" id="KW-0863">Zinc-finger</keyword>
<evidence type="ECO:0000256" key="2">
    <source>
        <dbReference type="ARBA" id="ARBA00022771"/>
    </source>
</evidence>
<dbReference type="Pfam" id="PF01258">
    <property type="entry name" value="zf-dskA_traR"/>
    <property type="match status" value="1"/>
</dbReference>
<evidence type="ECO:0000313" key="8">
    <source>
        <dbReference type="Proteomes" id="UP000197535"/>
    </source>
</evidence>
<feature type="domain" description="Zinc finger DksA/TraR C4-type" evidence="6">
    <location>
        <begin position="84"/>
        <end position="116"/>
    </location>
</feature>
<evidence type="ECO:0000313" key="7">
    <source>
        <dbReference type="EMBL" id="OWW21240.1"/>
    </source>
</evidence>
<dbReference type="SUPFAM" id="SSF57716">
    <property type="entry name" value="Glucocorticoid receptor-like (DNA-binding domain)"/>
    <property type="match status" value="1"/>
</dbReference>
<dbReference type="PANTHER" id="PTHR33823:SF4">
    <property type="entry name" value="GENERAL STRESS PROTEIN 16O"/>
    <property type="match status" value="1"/>
</dbReference>
<evidence type="ECO:0000256" key="4">
    <source>
        <dbReference type="PROSITE-ProRule" id="PRU00510"/>
    </source>
</evidence>
<dbReference type="Proteomes" id="UP000197535">
    <property type="component" value="Unassembled WGS sequence"/>
</dbReference>
<gene>
    <name evidence="7" type="ORF">AYR66_18955</name>
</gene>
<keyword evidence="3" id="KW-0862">Zinc</keyword>
<evidence type="ECO:0000256" key="3">
    <source>
        <dbReference type="ARBA" id="ARBA00022833"/>
    </source>
</evidence>
<keyword evidence="1" id="KW-0479">Metal-binding</keyword>
<evidence type="ECO:0000256" key="5">
    <source>
        <dbReference type="SAM" id="MobiDB-lite"/>
    </source>
</evidence>
<dbReference type="InterPro" id="IPR000962">
    <property type="entry name" value="Znf_DskA_TraR"/>
</dbReference>
<dbReference type="EMBL" id="LSTO01000001">
    <property type="protein sequence ID" value="OWW21240.1"/>
    <property type="molecule type" value="Genomic_DNA"/>
</dbReference>
<feature type="zinc finger region" description="dksA C4-type" evidence="4">
    <location>
        <begin position="89"/>
        <end position="113"/>
    </location>
</feature>
<evidence type="ECO:0000259" key="6">
    <source>
        <dbReference type="Pfam" id="PF01258"/>
    </source>
</evidence>
<dbReference type="PROSITE" id="PS51128">
    <property type="entry name" value="ZF_DKSA_2"/>
    <property type="match status" value="1"/>
</dbReference>
<dbReference type="PANTHER" id="PTHR33823">
    <property type="entry name" value="RNA POLYMERASE-BINDING TRANSCRIPTION FACTOR DKSA-RELATED"/>
    <property type="match status" value="1"/>
</dbReference>
<name>A0A254TF22_9BURK</name>
<sequence>MPNLSNGQLADLKHVLAARFKDLSAELDREVSDQDDYSDVASEAPDPGDSSFANLSVDLGNAAITRDVVELRAIEAARIRMENGTYGICVSCETEIPFERLKVQPTAERCAPCQQAWEKTHADGARGATM</sequence>
<evidence type="ECO:0000256" key="1">
    <source>
        <dbReference type="ARBA" id="ARBA00022723"/>
    </source>
</evidence>
<dbReference type="GO" id="GO:0008270">
    <property type="term" value="F:zinc ion binding"/>
    <property type="evidence" value="ECO:0007669"/>
    <property type="project" value="UniProtKB-KW"/>
</dbReference>
<reference evidence="7 8" key="1">
    <citation type="submission" date="2016-02" db="EMBL/GenBank/DDBJ databases">
        <authorList>
            <person name="Wen L."/>
            <person name="He K."/>
            <person name="Yang H."/>
        </authorList>
    </citation>
    <scope>NUCLEOTIDE SEQUENCE [LARGE SCALE GENOMIC DNA]</scope>
    <source>
        <strain evidence="7 8">TSA40</strain>
    </source>
</reference>
<organism evidence="7 8">
    <name type="scientific">Noviherbaspirillum denitrificans</name>
    <dbReference type="NCBI Taxonomy" id="1968433"/>
    <lineage>
        <taxon>Bacteria</taxon>
        <taxon>Pseudomonadati</taxon>
        <taxon>Pseudomonadota</taxon>
        <taxon>Betaproteobacteria</taxon>
        <taxon>Burkholderiales</taxon>
        <taxon>Oxalobacteraceae</taxon>
        <taxon>Noviherbaspirillum</taxon>
    </lineage>
</organism>
<dbReference type="SUPFAM" id="SSF109635">
    <property type="entry name" value="DnaK suppressor protein DksA, alpha-hairpin domain"/>
    <property type="match status" value="1"/>
</dbReference>
<keyword evidence="8" id="KW-1185">Reference proteome</keyword>